<keyword evidence="4" id="KW-1185">Reference proteome</keyword>
<evidence type="ECO:0000256" key="1">
    <source>
        <dbReference type="SAM" id="MobiDB-lite"/>
    </source>
</evidence>
<feature type="compositionally biased region" description="Low complexity" evidence="1">
    <location>
        <begin position="8"/>
        <end position="21"/>
    </location>
</feature>
<dbReference type="Proteomes" id="UP000326939">
    <property type="component" value="Chromosome 6"/>
</dbReference>
<keyword evidence="2" id="KW-0472">Membrane</keyword>
<organism evidence="3 4">
    <name type="scientific">Salix brachista</name>
    <dbReference type="NCBI Taxonomy" id="2182728"/>
    <lineage>
        <taxon>Eukaryota</taxon>
        <taxon>Viridiplantae</taxon>
        <taxon>Streptophyta</taxon>
        <taxon>Embryophyta</taxon>
        <taxon>Tracheophyta</taxon>
        <taxon>Spermatophyta</taxon>
        <taxon>Magnoliopsida</taxon>
        <taxon>eudicotyledons</taxon>
        <taxon>Gunneridae</taxon>
        <taxon>Pentapetalae</taxon>
        <taxon>rosids</taxon>
        <taxon>fabids</taxon>
        <taxon>Malpighiales</taxon>
        <taxon>Salicaceae</taxon>
        <taxon>Saliceae</taxon>
        <taxon>Salix</taxon>
    </lineage>
</organism>
<reference evidence="4" key="1">
    <citation type="journal article" date="2019" name="Gigascience">
        <title>De novo genome assembly of the endangered Acer yangbiense, a plant species with extremely small populations endemic to Yunnan Province, China.</title>
        <authorList>
            <person name="Yang J."/>
            <person name="Wariss H.M."/>
            <person name="Tao L."/>
            <person name="Zhang R."/>
            <person name="Yun Q."/>
            <person name="Hollingsworth P."/>
            <person name="Dao Z."/>
            <person name="Luo G."/>
            <person name="Guo H."/>
            <person name="Ma Y."/>
            <person name="Sun W."/>
        </authorList>
    </citation>
    <scope>NUCLEOTIDE SEQUENCE [LARGE SCALE GENOMIC DNA]</scope>
    <source>
        <strain evidence="4">cv. br00</strain>
    </source>
</reference>
<feature type="transmembrane region" description="Helical" evidence="2">
    <location>
        <begin position="124"/>
        <end position="144"/>
    </location>
</feature>
<accession>A0A5N5MA08</accession>
<gene>
    <name evidence="3" type="ORF">DKX38_009139</name>
</gene>
<sequence length="145" mass="15339">MSLHFLDSRSTTTPSLSTTSTSHHRNCLLPNPVSTPPSSAMCPRFSHQWTADSIVSSSPEACAQSISRFLSRNFGDKATMARFGGSFVRTVIAMVVVASLHNGGVMAQNIAPTPEMDAGAGLELPISMAVISSSMMLSLLALLLQ</sequence>
<dbReference type="PANTHER" id="PTHR33659">
    <property type="entry name" value="PROTEIN, PUTATIVE-RELATED-RELATED"/>
    <property type="match status" value="1"/>
</dbReference>
<evidence type="ECO:0000313" key="3">
    <source>
        <dbReference type="EMBL" id="KAB5551828.1"/>
    </source>
</evidence>
<proteinExistence type="predicted"/>
<dbReference type="PANTHER" id="PTHR33659:SF7">
    <property type="entry name" value="PROTEIN, PUTATIVE-RELATED"/>
    <property type="match status" value="1"/>
</dbReference>
<comment type="caution">
    <text evidence="3">The sequence shown here is derived from an EMBL/GenBank/DDBJ whole genome shotgun (WGS) entry which is preliminary data.</text>
</comment>
<dbReference type="EMBL" id="VDCV01000006">
    <property type="protein sequence ID" value="KAB5551828.1"/>
    <property type="molecule type" value="Genomic_DNA"/>
</dbReference>
<evidence type="ECO:0000313" key="4">
    <source>
        <dbReference type="Proteomes" id="UP000326939"/>
    </source>
</evidence>
<name>A0A5N5MA08_9ROSI</name>
<protein>
    <submittedName>
        <fullName evidence="3">Uncharacterized protein</fullName>
    </submittedName>
</protein>
<dbReference type="AlphaFoldDB" id="A0A5N5MA08"/>
<evidence type="ECO:0000256" key="2">
    <source>
        <dbReference type="SAM" id="Phobius"/>
    </source>
</evidence>
<keyword evidence="2" id="KW-0812">Transmembrane</keyword>
<feature type="transmembrane region" description="Helical" evidence="2">
    <location>
        <begin position="87"/>
        <end position="104"/>
    </location>
</feature>
<keyword evidence="2" id="KW-1133">Transmembrane helix</keyword>
<feature type="region of interest" description="Disordered" evidence="1">
    <location>
        <begin position="1"/>
        <end position="32"/>
    </location>
</feature>